<name>A0A0A9HFE4_ARUDO</name>
<proteinExistence type="predicted"/>
<evidence type="ECO:0000313" key="1">
    <source>
        <dbReference type="EMBL" id="JAE35910.1"/>
    </source>
</evidence>
<accession>A0A0A9HFE4</accession>
<reference evidence="1" key="2">
    <citation type="journal article" date="2015" name="Data Brief">
        <title>Shoot transcriptome of the giant reed, Arundo donax.</title>
        <authorList>
            <person name="Barrero R.A."/>
            <person name="Guerrero F.D."/>
            <person name="Moolhuijzen P."/>
            <person name="Goolsby J.A."/>
            <person name="Tidwell J."/>
            <person name="Bellgard S.E."/>
            <person name="Bellgard M.I."/>
        </authorList>
    </citation>
    <scope>NUCLEOTIDE SEQUENCE</scope>
    <source>
        <tissue evidence="1">Shoot tissue taken approximately 20 cm above the soil surface</tissue>
    </source>
</reference>
<protein>
    <submittedName>
        <fullName evidence="1">Uncharacterized protein</fullName>
    </submittedName>
</protein>
<dbReference type="EMBL" id="GBRH01161986">
    <property type="protein sequence ID" value="JAE35910.1"/>
    <property type="molecule type" value="Transcribed_RNA"/>
</dbReference>
<organism evidence="1">
    <name type="scientific">Arundo donax</name>
    <name type="common">Giant reed</name>
    <name type="synonym">Donax arundinaceus</name>
    <dbReference type="NCBI Taxonomy" id="35708"/>
    <lineage>
        <taxon>Eukaryota</taxon>
        <taxon>Viridiplantae</taxon>
        <taxon>Streptophyta</taxon>
        <taxon>Embryophyta</taxon>
        <taxon>Tracheophyta</taxon>
        <taxon>Spermatophyta</taxon>
        <taxon>Magnoliopsida</taxon>
        <taxon>Liliopsida</taxon>
        <taxon>Poales</taxon>
        <taxon>Poaceae</taxon>
        <taxon>PACMAD clade</taxon>
        <taxon>Arundinoideae</taxon>
        <taxon>Arundineae</taxon>
        <taxon>Arundo</taxon>
    </lineage>
</organism>
<sequence>MSTDILEPLLGSIFQAHDQCPIFSSIVGCNAQTLT</sequence>
<dbReference type="AlphaFoldDB" id="A0A0A9HFE4"/>
<reference evidence="1" key="1">
    <citation type="submission" date="2014-09" db="EMBL/GenBank/DDBJ databases">
        <authorList>
            <person name="Magalhaes I.L.F."/>
            <person name="Oliveira U."/>
            <person name="Santos F.R."/>
            <person name="Vidigal T.H.D.A."/>
            <person name="Brescovit A.D."/>
            <person name="Santos A.J."/>
        </authorList>
    </citation>
    <scope>NUCLEOTIDE SEQUENCE</scope>
    <source>
        <tissue evidence="1">Shoot tissue taken approximately 20 cm above the soil surface</tissue>
    </source>
</reference>